<organism evidence="7">
    <name type="scientific">Pricia antarctica</name>
    <dbReference type="NCBI Taxonomy" id="641691"/>
    <lineage>
        <taxon>Bacteria</taxon>
        <taxon>Pseudomonadati</taxon>
        <taxon>Bacteroidota</taxon>
        <taxon>Flavobacteriia</taxon>
        <taxon>Flavobacteriales</taxon>
        <taxon>Flavobacteriaceae</taxon>
        <taxon>Pricia</taxon>
    </lineage>
</organism>
<evidence type="ECO:0000256" key="3">
    <source>
        <dbReference type="ARBA" id="ARBA00022989"/>
    </source>
</evidence>
<dbReference type="Proteomes" id="UP000886191">
    <property type="component" value="Unassembled WGS sequence"/>
</dbReference>
<evidence type="ECO:0000256" key="5">
    <source>
        <dbReference type="SAM" id="MobiDB-lite"/>
    </source>
</evidence>
<feature type="compositionally biased region" description="Basic and acidic residues" evidence="5">
    <location>
        <begin position="1664"/>
        <end position="1686"/>
    </location>
</feature>
<reference evidence="7" key="1">
    <citation type="journal article" date="2020" name="mSystems">
        <title>Genome- and Community-Level Interaction Insights into Carbon Utilization and Element Cycling Functions of Hydrothermarchaeota in Hydrothermal Sediment.</title>
        <authorList>
            <person name="Zhou Z."/>
            <person name="Liu Y."/>
            <person name="Xu W."/>
            <person name="Pan J."/>
            <person name="Luo Z.H."/>
            <person name="Li M."/>
        </authorList>
    </citation>
    <scope>NUCLEOTIDE SEQUENCE [LARGE SCALE GENOMIC DNA]</scope>
    <source>
        <strain evidence="7">HyVt-345</strain>
    </source>
</reference>
<evidence type="ECO:0000256" key="2">
    <source>
        <dbReference type="ARBA" id="ARBA00022692"/>
    </source>
</evidence>
<evidence type="ECO:0000256" key="4">
    <source>
        <dbReference type="ARBA" id="ARBA00023136"/>
    </source>
</evidence>
<keyword evidence="3" id="KW-1133">Transmembrane helix</keyword>
<gene>
    <name evidence="7" type="ORF">ENH87_18395</name>
</gene>
<proteinExistence type="predicted"/>
<dbReference type="InterPro" id="IPR007452">
    <property type="entry name" value="TamB_C"/>
</dbReference>
<comment type="subcellular location">
    <subcellularLocation>
        <location evidence="1">Membrane</location>
        <topology evidence="1">Single-pass membrane protein</topology>
    </subcellularLocation>
</comment>
<dbReference type="EMBL" id="DRGL01000069">
    <property type="protein sequence ID" value="HEA22869.1"/>
    <property type="molecule type" value="Genomic_DNA"/>
</dbReference>
<evidence type="ECO:0000256" key="1">
    <source>
        <dbReference type="ARBA" id="ARBA00004167"/>
    </source>
</evidence>
<sequence>MEKKKRKYRILRRIGRIILVVLLLFVALVLFIRSPWGQNVIVTKATDYVSSKTDTKVEIDRLFLTFSGNLSLEGLYLEDKKGDTLLYSKALEADVGLSDLIFGTTFDLEYLKWEGLKANVIRAEGSEDFNFTFLMDAFAAQDSVPAPEAEASEPMKISIGSIDLTDFDIVYEDGFLGIDSKFRLGRLYVEANTIDLEAMRFELDDIELIDTEAEYTQTKPFPETEDTTETALPYLVVDNFKIEKVRANYNSEPDSLKADVNIGNFLLEMPKANLAQNDIEVETLELKNSDIAIRMPAVATQPQDTTAIADTGFEWPEFLVKVDAIDIDKNKFAFVTGSHQSQAGTFNADAVSVSNFTFQAENITYRPKLVNLELTKLAFNESSGFQLKNFAFDANLEEDNAAISGLVLQTNNSAVSGDLSLKYASVDALIENPENTTLTIDIPDLNLAIQDAYVFQPDLADNEYVQKAAKRPITGTIKADGRLSNIKIPDFKVNWGGNTSLTANGTVKNAMNPDSLYFDFSNIRATSNRTDLLQFVNEDSLGISVPETLVIDASAKGLVDDMAADVVLKIPEGTAQIAGSYSNRQRIAFDGTLKVDSLQLDKILKNEQLGGVSFTIDAKGSGNDIGSLNASLRSNFQQLSFDGYDYSNLVLEGDVEDGKGDIDLNFKDSNLNLMTNVKVDLDSLESNIQLDLNLIGADLQALGLTQENIRAGLQLNANFKGSAEDFTLNALLSEGTAVYDNKQYKLDKINVEAGIDTISTKASINSEFLKAALRSNAAPDKITAALNRQFEAYFSESAVSDTISEPVNLEVNLAFKSIPILSQVFLKGLERLDTLNLKADFDASTKKLMARLDMPTATYAGSTIDSLEVAVDGTATDLNFSAGLAALLSGPVQIKRTLFKGDLRNRQMGLDFSSFDDTEQLVHLAAQLNLEKDTINLHIEPENLVFNRKKWTIEQNNRISSGEKLMRFENFTLSRNDQRLTLSNAIAGEKNEHIGVTFDNFKLQTFLSLLNPDEALAGGIVKGNVIVENPFGATGIVADFNINELQVMKNALGNLSLNAASKGQKSYDFDLALKDGGIDFDLTGDYTAAETGAVLDLDLVLNKLEMSAVEGLSDGAIKDTEGYLSGNVKVSGTTADPKYEGQFNFNQLVLNPAMLNSVFKIDDETLNIDNSGLYFDTFTITDAQNNAFEIGGSILTEELTNPTFDLTLKADAFQVLNSTEEDNELFYGKASFDTDMTVGGNLDLPKIEGKLKIRKITDVTFVVPEEQLDVQERDGVVIFVNRENPDAILTTTEEEEAPELLQGMDVEAILEIANDAVFNVIIDKKSGDNLQVSGEAELNLSIEPNGRVGLSGRYEVQSGHYETSLYNLVKRRFELNPGSTVTWRGDPMDAELDVTAVYNVETSAAPLMTTVDPSSATKYQQVLPFMVYLNVKGELMEPKLSFGMDMPEDDQGALGGAVYGRVQQLNEQESELNKQVFSLLALNKFFPASGSDGSGGGTAALAKDNVNKMLSGQLNSFSDKVFGNTGIDLNFDLDSFTDYQGDSPQDRTQLNINAQKKLFDNRLIVTAGSAVDVEGSSSQSQGSTPIIGNVSLEYLLTENGRYRLRGFRKNEYTNVIDGQLIVTGAALIFNREFNEFSELFNPLKDTDLENANKGNSSDVDEKEEDKKDDAKKKDADTTDDANKDGE</sequence>
<feature type="domain" description="Translocation and assembly module TamB C-terminal" evidence="6">
    <location>
        <begin position="1178"/>
        <end position="1633"/>
    </location>
</feature>
<keyword evidence="2" id="KW-0812">Transmembrane</keyword>
<name>A0A831QQ79_9FLAO</name>
<keyword evidence="4" id="KW-0472">Membrane</keyword>
<evidence type="ECO:0000259" key="6">
    <source>
        <dbReference type="Pfam" id="PF04357"/>
    </source>
</evidence>
<evidence type="ECO:0000313" key="7">
    <source>
        <dbReference type="EMBL" id="HEA22869.1"/>
    </source>
</evidence>
<dbReference type="GO" id="GO:0009306">
    <property type="term" value="P:protein secretion"/>
    <property type="evidence" value="ECO:0007669"/>
    <property type="project" value="InterPro"/>
</dbReference>
<comment type="caution">
    <text evidence="7">The sequence shown here is derived from an EMBL/GenBank/DDBJ whole genome shotgun (WGS) entry which is preliminary data.</text>
</comment>
<dbReference type="Pfam" id="PF04357">
    <property type="entry name" value="TamB"/>
    <property type="match status" value="1"/>
</dbReference>
<dbReference type="GO" id="GO:0005886">
    <property type="term" value="C:plasma membrane"/>
    <property type="evidence" value="ECO:0007669"/>
    <property type="project" value="InterPro"/>
</dbReference>
<feature type="region of interest" description="Disordered" evidence="5">
    <location>
        <begin position="1645"/>
        <end position="1686"/>
    </location>
</feature>
<accession>A0A831QQ79</accession>
<protein>
    <submittedName>
        <fullName evidence="7">Translocation/assembly module TamB</fullName>
    </submittedName>
</protein>